<dbReference type="GeneID" id="34518512"/>
<proteinExistence type="predicted"/>
<dbReference type="GO" id="GO:0000785">
    <property type="term" value="C:chromatin"/>
    <property type="evidence" value="ECO:0007669"/>
    <property type="project" value="TreeGrafter"/>
</dbReference>
<evidence type="ECO:0000313" key="5">
    <source>
        <dbReference type="Proteomes" id="UP000019384"/>
    </source>
</evidence>
<name>W6MGV6_9ASCO</name>
<reference evidence="4" key="1">
    <citation type="submission" date="2013-12" db="EMBL/GenBank/DDBJ databases">
        <authorList>
            <person name="Genoscope - CEA"/>
        </authorList>
    </citation>
    <scope>NUCLEOTIDE SEQUENCE</scope>
    <source>
        <strain evidence="4">CBS 1993</strain>
    </source>
</reference>
<dbReference type="Gene3D" id="1.25.10.10">
    <property type="entry name" value="Leucine-rich Repeat Variant"/>
    <property type="match status" value="1"/>
</dbReference>
<feature type="region of interest" description="Disordered" evidence="2">
    <location>
        <begin position="1063"/>
        <end position="1100"/>
    </location>
</feature>
<sequence>MSSVVISTPTPPRRSRRIQSLSTRRPTPQPQVSDLDESEDAEEDEEEDGDEDGEDEEDESDYGTTNKKRVSSTASKTRAKGTQKRQKTLTGNIDEIEDFHENYLFQALSDPDTALVELVDNWMEEYAESRDLALMNIVNFVLRSCGSVVQIQEHDVASADSVEQTVAEVQDMMMRQKYHEFGMMSGTAVRPEWKNFRANSLEFFDRVLRVAAEKGLLNPETALVENFLEWISSMCTSNLRNLRFTAVLFALQMGTTLSEITARSSLNANKQQTRLDAEIKRLDELERSLTTAKRGEKAKIQKEIEIVGTKQKTIAESVESYKKDKFTYETYLKEVLSATFAHRYRDTDHAIRQECIVSLGRWMELYPEMFLESSYLRYMGWLLSDTNAHVRLEVTRHLLKLYKKSSAVTVLSQFTERFKKRMVEMVLYDVSYQVKITTITLLIEIYKKGLLENEEVLRLSAFMFVDEHDAKFNLRAVIESDTNRPYRWRNEIAKLVSYSIEDRVNEVIKTYSDSIEECQESFVVDVKEAIHAKATLNVMAESYHYYTDNFSTPLSEKDSPEVCFSEKLALFAKHLFVSNLGPTLEFSIKYLSADTSLSEDIDEEFRSQVTLSSNEARALLNYVYGSTSVFLKGPSNGFYVTLLKSQLSKKLKRDSKDGSTLTEAYNSLSHTTVFSLISAYPELLSKFKSVSIALPILLTTFNKLSDSDSFTILGMESAFDKICLTFMKLFGELPIGLVYSKGAMQFDSLKWLFKGFFSHVSSSLSQHPELALKLEDFLIETAKGLRGSTDELLSSEPLARYLCLLQSDGIEVKAGDAIAGYISTLNSELIRLQEQVKDGITEAAELSDAVELVEGLMDFLMSFAFSRLQKLNQAIRTNSSGDPLELEMFQTIMSSLGASAKSQHLPDLELRLSAISFFLDFLTAFKLFETFVNGNTDSELCARLEHFIDTECPAVLDTSVERSLLQLFLKLEAKLGSLLKVELDRDEFEDVNFHIEETDVEDEERQKRIWDCEKPLVVLTLKLLQLESTGLLSKPVAKRLRLNAKYLGDVYKSVFFLAGKDEKTSKRSRTETPATSDPSELEDLIEEPMDGPSDDPIEEM</sequence>
<organism evidence="4 5">
    <name type="scientific">Kuraishia capsulata CBS 1993</name>
    <dbReference type="NCBI Taxonomy" id="1382522"/>
    <lineage>
        <taxon>Eukaryota</taxon>
        <taxon>Fungi</taxon>
        <taxon>Dikarya</taxon>
        <taxon>Ascomycota</taxon>
        <taxon>Saccharomycotina</taxon>
        <taxon>Pichiomycetes</taxon>
        <taxon>Pichiales</taxon>
        <taxon>Pichiaceae</taxon>
        <taxon>Kuraishia</taxon>
    </lineage>
</organism>
<feature type="compositionally biased region" description="Polar residues" evidence="2">
    <location>
        <begin position="18"/>
        <end position="32"/>
    </location>
</feature>
<dbReference type="PROSITE" id="PS51425">
    <property type="entry name" value="SCD"/>
    <property type="match status" value="1"/>
</dbReference>
<protein>
    <recommendedName>
        <fullName evidence="3">SCD domain-containing protein</fullName>
    </recommendedName>
</protein>
<feature type="compositionally biased region" description="Acidic residues" evidence="2">
    <location>
        <begin position="34"/>
        <end position="61"/>
    </location>
</feature>
<feature type="coiled-coil region" evidence="1">
    <location>
        <begin position="268"/>
        <end position="295"/>
    </location>
</feature>
<keyword evidence="5" id="KW-1185">Reference proteome</keyword>
<dbReference type="Pfam" id="PF21767">
    <property type="entry name" value="SCC3_C"/>
    <property type="match status" value="1"/>
</dbReference>
<dbReference type="RefSeq" id="XP_022457124.1">
    <property type="nucleotide sequence ID" value="XM_022605679.1"/>
</dbReference>
<dbReference type="AlphaFoldDB" id="W6MGV6"/>
<evidence type="ECO:0000259" key="3">
    <source>
        <dbReference type="PROSITE" id="PS51425"/>
    </source>
</evidence>
<dbReference type="Pfam" id="PF21581">
    <property type="entry name" value="SCD"/>
    <property type="match status" value="1"/>
</dbReference>
<dbReference type="OrthoDB" id="498590at2759"/>
<keyword evidence="1" id="KW-0175">Coiled coil</keyword>
<dbReference type="InterPro" id="IPR013721">
    <property type="entry name" value="STAG"/>
</dbReference>
<dbReference type="InterPro" id="IPR020839">
    <property type="entry name" value="SCD"/>
</dbReference>
<dbReference type="InterPro" id="IPR048610">
    <property type="entry name" value="SCC3_C"/>
</dbReference>
<dbReference type="InterPro" id="IPR016024">
    <property type="entry name" value="ARM-type_fold"/>
</dbReference>
<dbReference type="PANTHER" id="PTHR11199:SF0">
    <property type="entry name" value="LD34181P-RELATED"/>
    <property type="match status" value="1"/>
</dbReference>
<dbReference type="STRING" id="1382522.W6MGV6"/>
<feature type="compositionally biased region" description="Basic residues" evidence="2">
    <location>
        <begin position="77"/>
        <end position="87"/>
    </location>
</feature>
<dbReference type="GO" id="GO:0003682">
    <property type="term" value="F:chromatin binding"/>
    <property type="evidence" value="ECO:0007669"/>
    <property type="project" value="TreeGrafter"/>
</dbReference>
<dbReference type="InterPro" id="IPR039662">
    <property type="entry name" value="Cohesin_Scc3/SA"/>
</dbReference>
<gene>
    <name evidence="4" type="ORF">KUCA_T00001078001</name>
</gene>
<dbReference type="GO" id="GO:0008278">
    <property type="term" value="C:cohesin complex"/>
    <property type="evidence" value="ECO:0007669"/>
    <property type="project" value="TreeGrafter"/>
</dbReference>
<evidence type="ECO:0000256" key="2">
    <source>
        <dbReference type="SAM" id="MobiDB-lite"/>
    </source>
</evidence>
<dbReference type="GO" id="GO:0007062">
    <property type="term" value="P:sister chromatid cohesion"/>
    <property type="evidence" value="ECO:0007669"/>
    <property type="project" value="UniProtKB-ARBA"/>
</dbReference>
<dbReference type="GO" id="GO:0005634">
    <property type="term" value="C:nucleus"/>
    <property type="evidence" value="ECO:0007669"/>
    <property type="project" value="TreeGrafter"/>
</dbReference>
<dbReference type="PANTHER" id="PTHR11199">
    <property type="entry name" value="STROMAL ANTIGEN"/>
    <property type="match status" value="1"/>
</dbReference>
<feature type="compositionally biased region" description="Acidic residues" evidence="2">
    <location>
        <begin position="1079"/>
        <end position="1100"/>
    </location>
</feature>
<accession>W6MGV6</accession>
<feature type="domain" description="SCD" evidence="3">
    <location>
        <begin position="340"/>
        <end position="425"/>
    </location>
</feature>
<evidence type="ECO:0000313" key="4">
    <source>
        <dbReference type="EMBL" id="CDK25111.1"/>
    </source>
</evidence>
<dbReference type="InterPro" id="IPR011989">
    <property type="entry name" value="ARM-like"/>
</dbReference>
<dbReference type="Pfam" id="PF08514">
    <property type="entry name" value="STAG"/>
    <property type="match status" value="1"/>
</dbReference>
<dbReference type="SUPFAM" id="SSF48371">
    <property type="entry name" value="ARM repeat"/>
    <property type="match status" value="1"/>
</dbReference>
<reference evidence="4" key="2">
    <citation type="submission" date="2014-02" db="EMBL/GenBank/DDBJ databases">
        <title>Complete DNA sequence of /Kuraishia capsulata/ illustrates novel genomic features among budding yeasts (/Saccharomycotina/).</title>
        <authorList>
            <person name="Morales L."/>
            <person name="Noel B."/>
            <person name="Porcel B."/>
            <person name="Marcet-Houben M."/>
            <person name="Hullo M-F."/>
            <person name="Sacerdot C."/>
            <person name="Tekaia F."/>
            <person name="Leh-Louis V."/>
            <person name="Despons L."/>
            <person name="Khanna V."/>
            <person name="Aury J-M."/>
            <person name="Barbe V."/>
            <person name="Couloux A."/>
            <person name="Labadie K."/>
            <person name="Pelletier E."/>
            <person name="Souciet J-L."/>
            <person name="Boekhout T."/>
            <person name="Gabaldon T."/>
            <person name="Wincker P."/>
            <person name="Dujon B."/>
        </authorList>
    </citation>
    <scope>NUCLEOTIDE SEQUENCE</scope>
    <source>
        <strain evidence="4">CBS 1993</strain>
    </source>
</reference>
<evidence type="ECO:0000256" key="1">
    <source>
        <dbReference type="SAM" id="Coils"/>
    </source>
</evidence>
<dbReference type="Proteomes" id="UP000019384">
    <property type="component" value="Unassembled WGS sequence"/>
</dbReference>
<dbReference type="EMBL" id="HG793125">
    <property type="protein sequence ID" value="CDK25111.1"/>
    <property type="molecule type" value="Genomic_DNA"/>
</dbReference>
<feature type="region of interest" description="Disordered" evidence="2">
    <location>
        <begin position="1"/>
        <end position="89"/>
    </location>
</feature>
<dbReference type="HOGENOM" id="CLU_008263_0_0_1"/>